<feature type="transmembrane region" description="Helical" evidence="1">
    <location>
        <begin position="42"/>
        <end position="61"/>
    </location>
</feature>
<dbReference type="AlphaFoldDB" id="A0A7X3MWT4"/>
<protein>
    <submittedName>
        <fullName evidence="3">EamA family transporter</fullName>
    </submittedName>
</protein>
<dbReference type="InterPro" id="IPR037185">
    <property type="entry name" value="EmrE-like"/>
</dbReference>
<keyword evidence="1" id="KW-1133">Transmembrane helix</keyword>
<feature type="transmembrane region" description="Helical" evidence="1">
    <location>
        <begin position="68"/>
        <end position="87"/>
    </location>
</feature>
<reference evidence="3 4" key="2">
    <citation type="submission" date="2020-01" db="EMBL/GenBank/DDBJ databases">
        <title>Microvirga sp. nov., an arsenate reduction bacterium isolated from Tibet hotspring sediments.</title>
        <authorList>
            <person name="Xian W.-D."/>
            <person name="Li W.-J."/>
        </authorList>
    </citation>
    <scope>NUCLEOTIDE SEQUENCE [LARGE SCALE GENOMIC DNA]</scope>
    <source>
        <strain evidence="3 4">KCTC 23863</strain>
    </source>
</reference>
<keyword evidence="1" id="KW-0472">Membrane</keyword>
<feature type="transmembrane region" description="Helical" evidence="1">
    <location>
        <begin position="157"/>
        <end position="178"/>
    </location>
</feature>
<feature type="transmembrane region" description="Helical" evidence="1">
    <location>
        <begin position="251"/>
        <end position="271"/>
    </location>
</feature>
<evidence type="ECO:0000313" key="3">
    <source>
        <dbReference type="EMBL" id="MXQ14460.1"/>
    </source>
</evidence>
<dbReference type="InterPro" id="IPR000620">
    <property type="entry name" value="EamA_dom"/>
</dbReference>
<organism evidence="3 4">
    <name type="scientific">Microvirga makkahensis</name>
    <dbReference type="NCBI Taxonomy" id="1128670"/>
    <lineage>
        <taxon>Bacteria</taxon>
        <taxon>Pseudomonadati</taxon>
        <taxon>Pseudomonadota</taxon>
        <taxon>Alphaproteobacteria</taxon>
        <taxon>Hyphomicrobiales</taxon>
        <taxon>Methylobacteriaceae</taxon>
        <taxon>Microvirga</taxon>
    </lineage>
</organism>
<feature type="transmembrane region" description="Helical" evidence="1">
    <location>
        <begin position="124"/>
        <end position="145"/>
    </location>
</feature>
<accession>A0A7X3MWT4</accession>
<feature type="transmembrane region" description="Helical" evidence="1">
    <location>
        <begin position="190"/>
        <end position="213"/>
    </location>
</feature>
<dbReference type="GO" id="GO:0016020">
    <property type="term" value="C:membrane"/>
    <property type="evidence" value="ECO:0007669"/>
    <property type="project" value="InterPro"/>
</dbReference>
<dbReference type="Pfam" id="PF00892">
    <property type="entry name" value="EamA"/>
    <property type="match status" value="1"/>
</dbReference>
<feature type="transmembrane region" description="Helical" evidence="1">
    <location>
        <begin position="225"/>
        <end position="245"/>
    </location>
</feature>
<name>A0A7X3MWT4_9HYPH</name>
<dbReference type="SUPFAM" id="SSF103481">
    <property type="entry name" value="Multidrug resistance efflux transporter EmrE"/>
    <property type="match status" value="2"/>
</dbReference>
<feature type="transmembrane region" description="Helical" evidence="1">
    <location>
        <begin position="278"/>
        <end position="297"/>
    </location>
</feature>
<keyword evidence="4" id="KW-1185">Reference proteome</keyword>
<reference evidence="3 4" key="1">
    <citation type="submission" date="2019-12" db="EMBL/GenBank/DDBJ databases">
        <authorList>
            <person name="Yuan C.-G."/>
        </authorList>
    </citation>
    <scope>NUCLEOTIDE SEQUENCE [LARGE SCALE GENOMIC DNA]</scope>
    <source>
        <strain evidence="3 4">KCTC 23863</strain>
    </source>
</reference>
<evidence type="ECO:0000259" key="2">
    <source>
        <dbReference type="Pfam" id="PF00892"/>
    </source>
</evidence>
<proteinExistence type="predicted"/>
<gene>
    <name evidence="3" type="ORF">GR328_24020</name>
</gene>
<sequence length="299" mass="30840">MLAVLWAPATIAAALLQAFRTADQRALVGRIGNHGANLARYAWGAPFALMAAGAVFAISGVPDFNADFFVFCLAGGVTQIVATGLLLHSQHIGSYAVGTTFSKTEAIQAAVFSALVLSEALSGVGWLAVALSTLGVLILNAARAWSGAGLPWWRDPAALAGLGSGAFFALCGVAIRTASLSLEDVGPIEAALTTLAVTTSLQTLIMLVSLTLAGKSGLGDLRSELRLSLRVGVMSVLGSALWFLAMTLQHVAYVRALGQIELIFMVLLARFRFAEKLGVAEIAGVGLVGAGVIVLLLHG</sequence>
<evidence type="ECO:0000256" key="1">
    <source>
        <dbReference type="SAM" id="Phobius"/>
    </source>
</evidence>
<comment type="caution">
    <text evidence="3">The sequence shown here is derived from an EMBL/GenBank/DDBJ whole genome shotgun (WGS) entry which is preliminary data.</text>
</comment>
<feature type="domain" description="EamA" evidence="2">
    <location>
        <begin position="157"/>
        <end position="296"/>
    </location>
</feature>
<keyword evidence="1" id="KW-0812">Transmembrane</keyword>
<dbReference type="Proteomes" id="UP000436483">
    <property type="component" value="Unassembled WGS sequence"/>
</dbReference>
<evidence type="ECO:0000313" key="4">
    <source>
        <dbReference type="Proteomes" id="UP000436483"/>
    </source>
</evidence>
<dbReference type="OrthoDB" id="5243804at2"/>
<dbReference type="RefSeq" id="WP_160888184.1">
    <property type="nucleotide sequence ID" value="NZ_WURB01000035.1"/>
</dbReference>
<dbReference type="EMBL" id="WURB01000035">
    <property type="protein sequence ID" value="MXQ14460.1"/>
    <property type="molecule type" value="Genomic_DNA"/>
</dbReference>